<dbReference type="Proteomes" id="UP001165063">
    <property type="component" value="Unassembled WGS sequence"/>
</dbReference>
<dbReference type="InterPro" id="IPR001138">
    <property type="entry name" value="Zn2Cys6_DnaBD"/>
</dbReference>
<evidence type="ECO:0000256" key="4">
    <source>
        <dbReference type="ARBA" id="ARBA00023015"/>
    </source>
</evidence>
<dbReference type="InterPro" id="IPR036864">
    <property type="entry name" value="Zn2-C6_fun-type_DNA-bd_sf"/>
</dbReference>
<keyword evidence="7" id="KW-0539">Nucleus</keyword>
<dbReference type="GO" id="GO:0008270">
    <property type="term" value="F:zinc ion binding"/>
    <property type="evidence" value="ECO:0007669"/>
    <property type="project" value="InterPro"/>
</dbReference>
<dbReference type="EMBL" id="BSXU01000529">
    <property type="protein sequence ID" value="GMG21012.1"/>
    <property type="molecule type" value="Genomic_DNA"/>
</dbReference>
<keyword evidence="2" id="KW-0479">Metal-binding</keyword>
<feature type="compositionally biased region" description="Low complexity" evidence="8">
    <location>
        <begin position="144"/>
        <end position="154"/>
    </location>
</feature>
<dbReference type="InterPro" id="IPR052202">
    <property type="entry name" value="Yeast_MetPath_Reg"/>
</dbReference>
<evidence type="ECO:0000313" key="10">
    <source>
        <dbReference type="EMBL" id="GMG21012.1"/>
    </source>
</evidence>
<dbReference type="SMART" id="SM00906">
    <property type="entry name" value="Fungal_trans"/>
    <property type="match status" value="1"/>
</dbReference>
<keyword evidence="6" id="KW-0804">Transcription</keyword>
<gene>
    <name evidence="10" type="ORF">Amon01_000165900</name>
</gene>
<dbReference type="Pfam" id="PF04082">
    <property type="entry name" value="Fungal_trans"/>
    <property type="match status" value="1"/>
</dbReference>
<dbReference type="PANTHER" id="PTHR47782">
    <property type="entry name" value="ZN(II)2CYS6 TRANSCRIPTION FACTOR (EUROFUNG)-RELATED"/>
    <property type="match status" value="1"/>
</dbReference>
<accession>A0A9W6YT08</accession>
<dbReference type="GO" id="GO:0045944">
    <property type="term" value="P:positive regulation of transcription by RNA polymerase II"/>
    <property type="evidence" value="ECO:0007669"/>
    <property type="project" value="TreeGrafter"/>
</dbReference>
<evidence type="ECO:0000256" key="1">
    <source>
        <dbReference type="ARBA" id="ARBA00004123"/>
    </source>
</evidence>
<feature type="compositionally biased region" description="Low complexity" evidence="8">
    <location>
        <begin position="1199"/>
        <end position="1255"/>
    </location>
</feature>
<feature type="compositionally biased region" description="Polar residues" evidence="8">
    <location>
        <begin position="277"/>
        <end position="287"/>
    </location>
</feature>
<dbReference type="PROSITE" id="PS50048">
    <property type="entry name" value="ZN2_CY6_FUNGAL_2"/>
    <property type="match status" value="1"/>
</dbReference>
<keyword evidence="4" id="KW-0805">Transcription regulation</keyword>
<dbReference type="Gene3D" id="4.10.240.10">
    <property type="entry name" value="Zn(2)-C6 fungal-type DNA-binding domain"/>
    <property type="match status" value="1"/>
</dbReference>
<dbReference type="GO" id="GO:0006351">
    <property type="term" value="P:DNA-templated transcription"/>
    <property type="evidence" value="ECO:0007669"/>
    <property type="project" value="InterPro"/>
</dbReference>
<feature type="region of interest" description="Disordered" evidence="8">
    <location>
        <begin position="1068"/>
        <end position="1112"/>
    </location>
</feature>
<proteinExistence type="predicted"/>
<dbReference type="SMART" id="SM00066">
    <property type="entry name" value="GAL4"/>
    <property type="match status" value="1"/>
</dbReference>
<dbReference type="CDD" id="cd12148">
    <property type="entry name" value="fungal_TF_MHR"/>
    <property type="match status" value="1"/>
</dbReference>
<dbReference type="GO" id="GO:0043565">
    <property type="term" value="F:sequence-specific DNA binding"/>
    <property type="evidence" value="ECO:0007669"/>
    <property type="project" value="TreeGrafter"/>
</dbReference>
<dbReference type="PANTHER" id="PTHR47782:SF1">
    <property type="entry name" value="PYRIMIDINE PATHWAY REGULATORY PROTEIN 1"/>
    <property type="match status" value="1"/>
</dbReference>
<feature type="region of interest" description="Disordered" evidence="8">
    <location>
        <begin position="212"/>
        <end position="316"/>
    </location>
</feature>
<dbReference type="GO" id="GO:0005634">
    <property type="term" value="C:nucleus"/>
    <property type="evidence" value="ECO:0007669"/>
    <property type="project" value="UniProtKB-SubCell"/>
</dbReference>
<protein>
    <submittedName>
        <fullName evidence="10">Unnamed protein product</fullName>
    </submittedName>
</protein>
<feature type="region of interest" description="Disordered" evidence="8">
    <location>
        <begin position="1"/>
        <end position="31"/>
    </location>
</feature>
<organism evidence="10 11">
    <name type="scientific">Ambrosiozyma monospora</name>
    <name type="common">Yeast</name>
    <name type="synonym">Endomycopsis monosporus</name>
    <dbReference type="NCBI Taxonomy" id="43982"/>
    <lineage>
        <taxon>Eukaryota</taxon>
        <taxon>Fungi</taxon>
        <taxon>Dikarya</taxon>
        <taxon>Ascomycota</taxon>
        <taxon>Saccharomycotina</taxon>
        <taxon>Pichiomycetes</taxon>
        <taxon>Pichiales</taxon>
        <taxon>Pichiaceae</taxon>
        <taxon>Ambrosiozyma</taxon>
    </lineage>
</organism>
<dbReference type="CDD" id="cd14723">
    <property type="entry name" value="ZIP_Ppr1"/>
    <property type="match status" value="1"/>
</dbReference>
<comment type="caution">
    <text evidence="10">The sequence shown here is derived from an EMBL/GenBank/DDBJ whole genome shotgun (WGS) entry which is preliminary data.</text>
</comment>
<evidence type="ECO:0000256" key="7">
    <source>
        <dbReference type="ARBA" id="ARBA00023242"/>
    </source>
</evidence>
<feature type="compositionally biased region" description="Low complexity" evidence="8">
    <location>
        <begin position="366"/>
        <end position="389"/>
    </location>
</feature>
<dbReference type="SUPFAM" id="SSF57701">
    <property type="entry name" value="Zn2/Cys6 DNA-binding domain"/>
    <property type="match status" value="1"/>
</dbReference>
<dbReference type="PROSITE" id="PS00463">
    <property type="entry name" value="ZN2_CY6_FUNGAL_1"/>
    <property type="match status" value="1"/>
</dbReference>
<dbReference type="GO" id="GO:0000981">
    <property type="term" value="F:DNA-binding transcription factor activity, RNA polymerase II-specific"/>
    <property type="evidence" value="ECO:0007669"/>
    <property type="project" value="InterPro"/>
</dbReference>
<feature type="compositionally biased region" description="Low complexity" evidence="8">
    <location>
        <begin position="1068"/>
        <end position="1086"/>
    </location>
</feature>
<keyword evidence="11" id="KW-1185">Reference proteome</keyword>
<feature type="compositionally biased region" description="Low complexity" evidence="8">
    <location>
        <begin position="981"/>
        <end position="995"/>
    </location>
</feature>
<reference evidence="10" key="1">
    <citation type="submission" date="2023-04" db="EMBL/GenBank/DDBJ databases">
        <title>Ambrosiozyma monospora NBRC 1965.</title>
        <authorList>
            <person name="Ichikawa N."/>
            <person name="Sato H."/>
            <person name="Tonouchi N."/>
        </authorList>
    </citation>
    <scope>NUCLEOTIDE SEQUENCE</scope>
    <source>
        <strain evidence="10">NBRC 1965</strain>
    </source>
</reference>
<feature type="compositionally biased region" description="Low complexity" evidence="8">
    <location>
        <begin position="1164"/>
        <end position="1179"/>
    </location>
</feature>
<dbReference type="OrthoDB" id="2399539at2759"/>
<feature type="compositionally biased region" description="Polar residues" evidence="8">
    <location>
        <begin position="1087"/>
        <end position="1112"/>
    </location>
</feature>
<feature type="compositionally biased region" description="Polar residues" evidence="8">
    <location>
        <begin position="228"/>
        <end position="239"/>
    </location>
</feature>
<dbReference type="InterPro" id="IPR007219">
    <property type="entry name" value="XnlR_reg_dom"/>
</dbReference>
<dbReference type="Pfam" id="PF00172">
    <property type="entry name" value="Zn_clus"/>
    <property type="match status" value="1"/>
</dbReference>
<keyword evidence="3" id="KW-0862">Zinc</keyword>
<evidence type="ECO:0000259" key="9">
    <source>
        <dbReference type="PROSITE" id="PS50048"/>
    </source>
</evidence>
<evidence type="ECO:0000256" key="3">
    <source>
        <dbReference type="ARBA" id="ARBA00022833"/>
    </source>
</evidence>
<feature type="region of interest" description="Disordered" evidence="8">
    <location>
        <begin position="1164"/>
        <end position="1276"/>
    </location>
</feature>
<evidence type="ECO:0000256" key="8">
    <source>
        <dbReference type="SAM" id="MobiDB-lite"/>
    </source>
</evidence>
<keyword evidence="5" id="KW-0238">DNA-binding</keyword>
<feature type="domain" description="Zn(2)-C6 fungal-type" evidence="9">
    <location>
        <begin position="42"/>
        <end position="72"/>
    </location>
</feature>
<evidence type="ECO:0000256" key="2">
    <source>
        <dbReference type="ARBA" id="ARBA00022723"/>
    </source>
</evidence>
<sequence length="1301" mass="144936">MCGVTAKRPREDESTTTKTTTTTKPKKRTSSSVLGISRSISACKRCRNKKIRCSHDFPKCTGCQKANVECVSIDPATGREIPRSYITHLENKVEELERQLKLAKEIASATPSGGLSVSLQTASLNNNNNNNNIRSNDVPFDQLQLRQQQAQQQQHYHSPDGLPSSSPENHLIPDGAGGHKLEPGIVNNTATHQQQLPPLTSLTNLTPISQADTTSSLQRSGGPASFHNGPSPTPVSYQVINKIGGVGSGQSSTSPQSQSPGFYNNQSPHFQRHQSHFSDSSNASPSTNNNNTGTGNGNGREKENGKGDNNGDDSATDRHAVMMDRIENSTTASGSQAPSSFMGASSGISFAKLMFTALHFKENENTTTTTAGQQQHQSQKQSQHSEQGQDTFRKKVVRTTDPSILKKTAENSTIALLPPKQQALELLSLYFAQSNSQLPIFHREEFLRRYFQPIYGDVPLNYSFASNYTSINRESLLNIPEEETWYHEYTRILDEQIQTNGADGDNDDAQSDIDPLKISSSIVAPPKFRKALYFMNIVFSIASTVTHLQYPGHISDNFKNAALRYVDEVYASQDRIESLQGVLTLTLYSLMRPSIPGVWYMLGSALRICVDMGLHHEDSANEYDYFTLDMRRRLFWCCYSLDRQICFYLGRPFGIPEESCNVPFPSDLEDTLIIKVEDGDEEDQDDIVARDSSKRSSGVPSYKCVALTMFKMRQLQAEIQSVLYDKKELSRKYHSLDQWSKDMSLKLDNWSNNAPKTQRKMNCDFSVEFFKLNYYHAKLMLNAMSPVRYTLSLENYLNVADASKEIIFSFYELYSCKLMNYTWAATHNLFMAGSSYLYAIFNCDEVRSRTPLQEIQNVALYCNLILKSLIDKCDAAGTCRDIFEILVAAVIKLRYTPNIINSIDLDNMPSNDLIAKVQPGRHISENLKNLVSTLPNSLQQQEKMMQMQLSQSQNQYHIQQQQQQIIRNEQPIQRSTQQLQNPSNSMPSPHNSNIPHANPVSAPTIKREPDTVMTTATPFEWSTNESDLNRFFEELQNISSPASSVRSSSSALTHEQIRLVAAAQQQHHYQQHQQQQVQPLGHQQVQSVASMSAANPTTSNSPHGSFTSHGSNCSTPGPVTGCGSTVPSSNSLQMQSQVQNSGFNNGQFPQQQLQFSGNWVPSLQTQTQNQQAPLQQPTSIPIGPNGVHGSSFLPPLPFLPQHQMQQPVQLPLPQPQVQSQQQSQPQQQQGNGGMSTSFNSNSNSGSGSTDDSPSGLENGGNESNKKRRRTSKEGQRIYKMINQVPTEGIWEQFFGNGFADL</sequence>
<evidence type="ECO:0000313" key="11">
    <source>
        <dbReference type="Proteomes" id="UP001165063"/>
    </source>
</evidence>
<feature type="region of interest" description="Disordered" evidence="8">
    <location>
        <begin position="366"/>
        <end position="398"/>
    </location>
</feature>
<evidence type="ECO:0000256" key="6">
    <source>
        <dbReference type="ARBA" id="ARBA00023163"/>
    </source>
</evidence>
<feature type="region of interest" description="Disordered" evidence="8">
    <location>
        <begin position="144"/>
        <end position="184"/>
    </location>
</feature>
<dbReference type="CDD" id="cd00067">
    <property type="entry name" value="GAL4"/>
    <property type="match status" value="1"/>
</dbReference>
<comment type="subcellular location">
    <subcellularLocation>
        <location evidence="1">Nucleus</location>
    </subcellularLocation>
</comment>
<feature type="region of interest" description="Disordered" evidence="8">
    <location>
        <begin position="973"/>
        <end position="1010"/>
    </location>
</feature>
<name>A0A9W6YT08_AMBMO</name>
<evidence type="ECO:0000256" key="5">
    <source>
        <dbReference type="ARBA" id="ARBA00023125"/>
    </source>
</evidence>
<feature type="compositionally biased region" description="Low complexity" evidence="8">
    <location>
        <begin position="249"/>
        <end position="261"/>
    </location>
</feature>